<dbReference type="VEuPathDB" id="FungiDB:TEQG_05168"/>
<dbReference type="HOGENOM" id="CLU_1200553_0_0_1"/>
<accession>F2PVY6</accession>
<dbReference type="PANTHER" id="PTHR41677:SF1">
    <property type="entry name" value="FE2OG DIOXYGENASE DOMAIN-CONTAINING PROTEIN"/>
    <property type="match status" value="1"/>
</dbReference>
<dbReference type="Proteomes" id="UP000009169">
    <property type="component" value="Unassembled WGS sequence"/>
</dbReference>
<dbReference type="EMBL" id="DS995744">
    <property type="protein sequence ID" value="EGE06054.1"/>
    <property type="molecule type" value="Genomic_DNA"/>
</dbReference>
<reference evidence="2" key="1">
    <citation type="journal article" date="2012" name="MBio">
        <title>Comparative genome analysis of Trichophyton rubrum and related dermatophytes reveals candidate genes involved in infection.</title>
        <authorList>
            <person name="Martinez D.A."/>
            <person name="Oliver B.G."/>
            <person name="Graeser Y."/>
            <person name="Goldberg J.M."/>
            <person name="Li W."/>
            <person name="Martinez-Rossi N.M."/>
            <person name="Monod M."/>
            <person name="Shelest E."/>
            <person name="Barton R.C."/>
            <person name="Birch E."/>
            <person name="Brakhage A.A."/>
            <person name="Chen Z."/>
            <person name="Gurr S.J."/>
            <person name="Heiman D."/>
            <person name="Heitman J."/>
            <person name="Kosti I."/>
            <person name="Rossi A."/>
            <person name="Saif S."/>
            <person name="Samalova M."/>
            <person name="Saunders C.W."/>
            <person name="Shea T."/>
            <person name="Summerbell R.C."/>
            <person name="Xu J."/>
            <person name="Young S."/>
            <person name="Zeng Q."/>
            <person name="Birren B.W."/>
            <person name="Cuomo C.A."/>
            <person name="White T.C."/>
        </authorList>
    </citation>
    <scope>NUCLEOTIDE SEQUENCE [LARGE SCALE GENOMIC DNA]</scope>
    <source>
        <strain evidence="2">ATCC MYA-4606 / CBS 127.97</strain>
    </source>
</reference>
<dbReference type="OrthoDB" id="10256055at2759"/>
<evidence type="ECO:0000313" key="1">
    <source>
        <dbReference type="EMBL" id="EGE06054.1"/>
    </source>
</evidence>
<protein>
    <submittedName>
        <fullName evidence="1">Uncharacterized protein</fullName>
    </submittedName>
</protein>
<dbReference type="eggNOG" id="ENOG502QSJX">
    <property type="taxonomic scope" value="Eukaryota"/>
</dbReference>
<proteinExistence type="predicted"/>
<dbReference type="AlphaFoldDB" id="F2PVY6"/>
<evidence type="ECO:0000313" key="2">
    <source>
        <dbReference type="Proteomes" id="UP000009169"/>
    </source>
</evidence>
<gene>
    <name evidence="1" type="ORF">TEQG_05168</name>
</gene>
<sequence length="231" mass="26239">MAVPDTIIPPGLPDTSLWSPLQFPGKRGKVTPLISNSDATEQRAKIHSMKELGYDDNAGISPIGVSEPFSLFSAEAIRCMRSEVLSKEVWSEYQFSSDLAMCQLRGFAPQYAPFVYDAWKSPETLTIVSKIAGIDLFSEYRLEMLEERIRSQLKEARDARYAGRPFNTQKLKEFLAVQIEFLTHMNNEIVENDKVQKGVTDDSHLRSADLKERSRKRALATVAQRPNRWLL</sequence>
<dbReference type="PANTHER" id="PTHR41677">
    <property type="entry name" value="YALI0B19030P"/>
    <property type="match status" value="1"/>
</dbReference>
<organism evidence="1 2">
    <name type="scientific">Trichophyton equinum (strain ATCC MYA-4606 / CBS 127.97)</name>
    <name type="common">Horse ringworm fungus</name>
    <dbReference type="NCBI Taxonomy" id="559882"/>
    <lineage>
        <taxon>Eukaryota</taxon>
        <taxon>Fungi</taxon>
        <taxon>Dikarya</taxon>
        <taxon>Ascomycota</taxon>
        <taxon>Pezizomycotina</taxon>
        <taxon>Eurotiomycetes</taxon>
        <taxon>Eurotiomycetidae</taxon>
        <taxon>Onygenales</taxon>
        <taxon>Arthrodermataceae</taxon>
        <taxon>Trichophyton</taxon>
    </lineage>
</organism>
<keyword evidence="2" id="KW-1185">Reference proteome</keyword>
<name>F2PVY6_TRIEC</name>